<feature type="transmembrane region" description="Helical" evidence="6">
    <location>
        <begin position="280"/>
        <end position="302"/>
    </location>
</feature>
<dbReference type="SUPFAM" id="SSF143597">
    <property type="entry name" value="YojJ-like"/>
    <property type="match status" value="1"/>
</dbReference>
<keyword evidence="5" id="KW-0067">ATP-binding</keyword>
<evidence type="ECO:0000256" key="4">
    <source>
        <dbReference type="ARBA" id="ARBA00022741"/>
    </source>
</evidence>
<dbReference type="InterPro" id="IPR034701">
    <property type="entry name" value="CdaA"/>
</dbReference>
<keyword evidence="3" id="KW-0548">Nucleotidyltransferase</keyword>
<gene>
    <name evidence="8" type="ORF">METZ01_LOCUS306472</name>
</gene>
<keyword evidence="4" id="KW-0547">Nucleotide-binding</keyword>
<dbReference type="Pfam" id="PF02457">
    <property type="entry name" value="DAC"/>
    <property type="match status" value="1"/>
</dbReference>
<dbReference type="PROSITE" id="PS51794">
    <property type="entry name" value="DAC"/>
    <property type="match status" value="1"/>
</dbReference>
<keyword evidence="6" id="KW-0472">Membrane</keyword>
<dbReference type="AlphaFoldDB" id="A0A382MZ63"/>
<evidence type="ECO:0000313" key="8">
    <source>
        <dbReference type="EMBL" id="SVC53618.1"/>
    </source>
</evidence>
<comment type="catalytic activity">
    <reaction evidence="1">
        <text>2 ATP = 3',3'-c-di-AMP + 2 diphosphate</text>
        <dbReference type="Rhea" id="RHEA:35655"/>
        <dbReference type="ChEBI" id="CHEBI:30616"/>
        <dbReference type="ChEBI" id="CHEBI:33019"/>
        <dbReference type="ChEBI" id="CHEBI:71500"/>
        <dbReference type="EC" id="2.7.7.85"/>
    </reaction>
</comment>
<accession>A0A382MZ63</accession>
<dbReference type="EMBL" id="UINC01096600">
    <property type="protein sequence ID" value="SVC53618.1"/>
    <property type="molecule type" value="Genomic_DNA"/>
</dbReference>
<dbReference type="InterPro" id="IPR003390">
    <property type="entry name" value="DNA_integrity_scan_DisA_N"/>
</dbReference>
<proteinExistence type="inferred from homology"/>
<dbReference type="GO" id="GO:0004016">
    <property type="term" value="F:adenylate cyclase activity"/>
    <property type="evidence" value="ECO:0007669"/>
    <property type="project" value="InterPro"/>
</dbReference>
<evidence type="ECO:0000256" key="3">
    <source>
        <dbReference type="ARBA" id="ARBA00022695"/>
    </source>
</evidence>
<evidence type="ECO:0000256" key="2">
    <source>
        <dbReference type="ARBA" id="ARBA00022679"/>
    </source>
</evidence>
<feature type="non-terminal residue" evidence="8">
    <location>
        <position position="345"/>
    </location>
</feature>
<organism evidence="8">
    <name type="scientific">marine metagenome</name>
    <dbReference type="NCBI Taxonomy" id="408172"/>
    <lineage>
        <taxon>unclassified sequences</taxon>
        <taxon>metagenomes</taxon>
        <taxon>ecological metagenomes</taxon>
    </lineage>
</organism>
<sequence>MINPINLLFLQWQNYFDIIFVTVVIYSVYIWLRGTRAFHILIGLGGLGMLYVLASWSGLFLTSWLLQYLLGVTLLLIIVIFQPEIRQLLEKVSPLAIIKLKGGTVPRTTLSEVAGATFKLAEERIGALFVFPRATLVSDVMQDGVQLDSIASQELLISIFQKNSPIHDGAVVIEKDRVLKAGCYLPLSTREGLPPKYGTRHRAALGVAEHGDTLCVVVSEERGVVSLAQKGEIETITGQELLCHRLEQALSTNPAASVRSSVLETIQSRFNYQEFIRKNFLAKCLSTALACLLWFLLVGQQWSEAFTSAMLEYQNKPDGMDFTSEVASQIQVRVRGPHGSISTLD</sequence>
<reference evidence="8" key="1">
    <citation type="submission" date="2018-05" db="EMBL/GenBank/DDBJ databases">
        <authorList>
            <person name="Lanie J.A."/>
            <person name="Ng W.-L."/>
            <person name="Kazmierczak K.M."/>
            <person name="Andrzejewski T.M."/>
            <person name="Davidsen T.M."/>
            <person name="Wayne K.J."/>
            <person name="Tettelin H."/>
            <person name="Glass J.I."/>
            <person name="Rusch D."/>
            <person name="Podicherti R."/>
            <person name="Tsui H.-C.T."/>
            <person name="Winkler M.E."/>
        </authorList>
    </citation>
    <scope>NUCLEOTIDE SEQUENCE</scope>
</reference>
<dbReference type="HAMAP" id="MF_01499">
    <property type="entry name" value="DacA"/>
    <property type="match status" value="1"/>
</dbReference>
<dbReference type="GO" id="GO:0006171">
    <property type="term" value="P:cAMP biosynthetic process"/>
    <property type="evidence" value="ECO:0007669"/>
    <property type="project" value="InterPro"/>
</dbReference>
<evidence type="ECO:0000259" key="7">
    <source>
        <dbReference type="PROSITE" id="PS51794"/>
    </source>
</evidence>
<protein>
    <recommendedName>
        <fullName evidence="7">DAC domain-containing protein</fullName>
    </recommendedName>
</protein>
<keyword evidence="6" id="KW-0812">Transmembrane</keyword>
<dbReference type="InterPro" id="IPR050338">
    <property type="entry name" value="DisA"/>
</dbReference>
<dbReference type="Gene3D" id="3.40.1700.10">
    <property type="entry name" value="DNA integrity scanning protein, DisA, N-terminal domain"/>
    <property type="match status" value="1"/>
</dbReference>
<dbReference type="GO" id="GO:0005524">
    <property type="term" value="F:ATP binding"/>
    <property type="evidence" value="ECO:0007669"/>
    <property type="project" value="UniProtKB-KW"/>
</dbReference>
<dbReference type="PANTHER" id="PTHR34185:SF1">
    <property type="entry name" value="DIADENYLATE CYCLASE"/>
    <property type="match status" value="1"/>
</dbReference>
<name>A0A382MZ63_9ZZZZ</name>
<feature type="transmembrane region" description="Helical" evidence="6">
    <location>
        <begin position="39"/>
        <end position="59"/>
    </location>
</feature>
<feature type="domain" description="DAC" evidence="7">
    <location>
        <begin position="82"/>
        <end position="240"/>
    </location>
</feature>
<feature type="transmembrane region" description="Helical" evidence="6">
    <location>
        <begin position="12"/>
        <end position="32"/>
    </location>
</feature>
<evidence type="ECO:0000256" key="6">
    <source>
        <dbReference type="SAM" id="Phobius"/>
    </source>
</evidence>
<dbReference type="NCBIfam" id="TIGR00159">
    <property type="entry name" value="diadenylate cyclase CdaA"/>
    <property type="match status" value="1"/>
</dbReference>
<dbReference type="GO" id="GO:0106408">
    <property type="term" value="F:diadenylate cyclase activity"/>
    <property type="evidence" value="ECO:0007669"/>
    <property type="project" value="UniProtKB-EC"/>
</dbReference>
<evidence type="ECO:0000256" key="1">
    <source>
        <dbReference type="ARBA" id="ARBA00000877"/>
    </source>
</evidence>
<evidence type="ECO:0000256" key="5">
    <source>
        <dbReference type="ARBA" id="ARBA00022840"/>
    </source>
</evidence>
<keyword evidence="6" id="KW-1133">Transmembrane helix</keyword>
<keyword evidence="2" id="KW-0808">Transferase</keyword>
<dbReference type="InterPro" id="IPR036888">
    <property type="entry name" value="DNA_integrity_DisA_N_sf"/>
</dbReference>
<dbReference type="PANTHER" id="PTHR34185">
    <property type="entry name" value="DIADENYLATE CYCLASE"/>
    <property type="match status" value="1"/>
</dbReference>
<feature type="transmembrane region" description="Helical" evidence="6">
    <location>
        <begin position="65"/>
        <end position="81"/>
    </location>
</feature>